<sequence length="46" mass="5153">MKKQTKEWKEWLAVIIISIVYLALWLSLGICLCIVAYGMGRIIGGA</sequence>
<dbReference type="Proteomes" id="UP000184012">
    <property type="component" value="Unassembled WGS sequence"/>
</dbReference>
<dbReference type="RefSeq" id="WP_200805544.1">
    <property type="nucleotide sequence ID" value="NZ_FRBP01000006.1"/>
</dbReference>
<evidence type="ECO:0000313" key="3">
    <source>
        <dbReference type="Proteomes" id="UP000184012"/>
    </source>
</evidence>
<dbReference type="EMBL" id="FRBP01000006">
    <property type="protein sequence ID" value="SHL56254.1"/>
    <property type="molecule type" value="Genomic_DNA"/>
</dbReference>
<name>A0AB74EYX0_9FIRM</name>
<keyword evidence="1" id="KW-1133">Transmembrane helix</keyword>
<gene>
    <name evidence="2" type="ORF">SAMN04515649_1069</name>
</gene>
<feature type="transmembrane region" description="Helical" evidence="1">
    <location>
        <begin position="12"/>
        <end position="37"/>
    </location>
</feature>
<keyword evidence="1" id="KW-0472">Membrane</keyword>
<protein>
    <submittedName>
        <fullName evidence="2">Uncharacterized protein</fullName>
    </submittedName>
</protein>
<evidence type="ECO:0000313" key="2">
    <source>
        <dbReference type="EMBL" id="SHL56254.1"/>
    </source>
</evidence>
<dbReference type="AlphaFoldDB" id="A0AB74EYX0"/>
<reference evidence="2 3" key="1">
    <citation type="submission" date="2016-11" db="EMBL/GenBank/DDBJ databases">
        <authorList>
            <person name="Varghese N."/>
            <person name="Submissions S."/>
        </authorList>
    </citation>
    <scope>NUCLEOTIDE SEQUENCE [LARGE SCALE GENOMIC DNA]</scope>
    <source>
        <strain evidence="2 3">FD</strain>
    </source>
</reference>
<proteinExistence type="predicted"/>
<comment type="caution">
    <text evidence="2">The sequence shown here is derived from an EMBL/GenBank/DDBJ whole genome shotgun (WGS) entry which is preliminary data.</text>
</comment>
<keyword evidence="1" id="KW-0812">Transmembrane</keyword>
<accession>A0AB74EYX0</accession>
<evidence type="ECO:0000256" key="1">
    <source>
        <dbReference type="SAM" id="Phobius"/>
    </source>
</evidence>
<organism evidence="2 3">
    <name type="scientific">Eubacterium callanderi</name>
    <dbReference type="NCBI Taxonomy" id="53442"/>
    <lineage>
        <taxon>Bacteria</taxon>
        <taxon>Bacillati</taxon>
        <taxon>Bacillota</taxon>
        <taxon>Clostridia</taxon>
        <taxon>Eubacteriales</taxon>
        <taxon>Eubacteriaceae</taxon>
        <taxon>Eubacterium</taxon>
    </lineage>
</organism>